<evidence type="ECO:0000256" key="1">
    <source>
        <dbReference type="ARBA" id="ARBA00023015"/>
    </source>
</evidence>
<dbReference type="EMBL" id="SNYJ01000013">
    <property type="protein sequence ID" value="TDQ37465.1"/>
    <property type="molecule type" value="Genomic_DNA"/>
</dbReference>
<dbReference type="InterPro" id="IPR018060">
    <property type="entry name" value="HTH_AraC"/>
</dbReference>
<dbReference type="Pfam" id="PF12833">
    <property type="entry name" value="HTH_18"/>
    <property type="match status" value="1"/>
</dbReference>
<comment type="caution">
    <text evidence="5">The sequence shown here is derived from an EMBL/GenBank/DDBJ whole genome shotgun (WGS) entry which is preliminary data.</text>
</comment>
<evidence type="ECO:0000259" key="4">
    <source>
        <dbReference type="PROSITE" id="PS01124"/>
    </source>
</evidence>
<dbReference type="InterPro" id="IPR037923">
    <property type="entry name" value="HTH-like"/>
</dbReference>
<evidence type="ECO:0000256" key="2">
    <source>
        <dbReference type="ARBA" id="ARBA00023125"/>
    </source>
</evidence>
<evidence type="ECO:0000256" key="3">
    <source>
        <dbReference type="ARBA" id="ARBA00023163"/>
    </source>
</evidence>
<reference evidence="5 6" key="1">
    <citation type="submission" date="2019-03" db="EMBL/GenBank/DDBJ databases">
        <title>Genomic Encyclopedia of Type Strains, Phase IV (KMG-IV): sequencing the most valuable type-strain genomes for metagenomic binning, comparative biology and taxonomic classification.</title>
        <authorList>
            <person name="Goeker M."/>
        </authorList>
    </citation>
    <scope>NUCLEOTIDE SEQUENCE [LARGE SCALE GENOMIC DNA]</scope>
    <source>
        <strain evidence="5 6">DSM 28697</strain>
    </source>
</reference>
<name>A0A4R6TZN7_9BACI</name>
<dbReference type="PANTHER" id="PTHR43280:SF10">
    <property type="entry name" value="REGULATORY PROTEIN POCR"/>
    <property type="match status" value="1"/>
</dbReference>
<evidence type="ECO:0000313" key="5">
    <source>
        <dbReference type="EMBL" id="TDQ37465.1"/>
    </source>
</evidence>
<dbReference type="SUPFAM" id="SSF46689">
    <property type="entry name" value="Homeodomain-like"/>
    <property type="match status" value="2"/>
</dbReference>
<feature type="domain" description="HTH araC/xylS-type" evidence="4">
    <location>
        <begin position="166"/>
        <end position="264"/>
    </location>
</feature>
<dbReference type="SMART" id="SM00342">
    <property type="entry name" value="HTH_ARAC"/>
    <property type="match status" value="1"/>
</dbReference>
<gene>
    <name evidence="5" type="ORF">EV213_113100</name>
</gene>
<dbReference type="Gene3D" id="1.10.10.60">
    <property type="entry name" value="Homeodomain-like"/>
    <property type="match status" value="2"/>
</dbReference>
<dbReference type="InterPro" id="IPR018062">
    <property type="entry name" value="HTH_AraC-typ_CS"/>
</dbReference>
<dbReference type="InterPro" id="IPR003313">
    <property type="entry name" value="AraC-bd"/>
</dbReference>
<evidence type="ECO:0000313" key="6">
    <source>
        <dbReference type="Proteomes" id="UP000295632"/>
    </source>
</evidence>
<dbReference type="Pfam" id="PF02311">
    <property type="entry name" value="AraC_binding"/>
    <property type="match status" value="1"/>
</dbReference>
<protein>
    <submittedName>
        <fullName evidence="5">AraC family transcriptional regulator</fullName>
    </submittedName>
</protein>
<keyword evidence="2" id="KW-0238">DNA-binding</keyword>
<dbReference type="PROSITE" id="PS01124">
    <property type="entry name" value="HTH_ARAC_FAMILY_2"/>
    <property type="match status" value="1"/>
</dbReference>
<dbReference type="GO" id="GO:0043565">
    <property type="term" value="F:sequence-specific DNA binding"/>
    <property type="evidence" value="ECO:0007669"/>
    <property type="project" value="InterPro"/>
</dbReference>
<dbReference type="RefSeq" id="WP_133581305.1">
    <property type="nucleotide sequence ID" value="NZ_SNYJ01000013.1"/>
</dbReference>
<sequence>MSTTIAFSLTSPITFLSCGEFVSDRPFLHDTRVMDSYELIVGISGCLHIRENTNAYKVNPGDCLLLSPGKEHGGTFTSPPGLSFFWLHIRPEPENGEKTLSVPTFCTLPHMDRVHILLRQLLDITSRQHYHPQGGDYLATALFIELSVQMNPQRYKNLASHDRELSVMLEWIRNHVTEPLSTQIVAKRFNYNKDYLSRWFKKRTGVTLTAYIHKIKLEKAKMLLAETNCSVQEIAWNIGIHDEKYFMKLFKTHEKMTPTAYRQAYTNTFLNSK</sequence>
<proteinExistence type="predicted"/>
<keyword evidence="6" id="KW-1185">Reference proteome</keyword>
<dbReference type="Proteomes" id="UP000295632">
    <property type="component" value="Unassembled WGS sequence"/>
</dbReference>
<dbReference type="OrthoDB" id="192171at2"/>
<dbReference type="GO" id="GO:0003700">
    <property type="term" value="F:DNA-binding transcription factor activity"/>
    <property type="evidence" value="ECO:0007669"/>
    <property type="project" value="InterPro"/>
</dbReference>
<accession>A0A4R6TZN7</accession>
<organism evidence="5 6">
    <name type="scientific">Aureibacillus halotolerans</name>
    <dbReference type="NCBI Taxonomy" id="1508390"/>
    <lineage>
        <taxon>Bacteria</taxon>
        <taxon>Bacillati</taxon>
        <taxon>Bacillota</taxon>
        <taxon>Bacilli</taxon>
        <taxon>Bacillales</taxon>
        <taxon>Bacillaceae</taxon>
        <taxon>Aureibacillus</taxon>
    </lineage>
</organism>
<dbReference type="AlphaFoldDB" id="A0A4R6TZN7"/>
<keyword evidence="1" id="KW-0805">Transcription regulation</keyword>
<keyword evidence="3" id="KW-0804">Transcription</keyword>
<dbReference type="InterPro" id="IPR009057">
    <property type="entry name" value="Homeodomain-like_sf"/>
</dbReference>
<dbReference type="SUPFAM" id="SSF51215">
    <property type="entry name" value="Regulatory protein AraC"/>
    <property type="match status" value="1"/>
</dbReference>
<dbReference type="PROSITE" id="PS00041">
    <property type="entry name" value="HTH_ARAC_FAMILY_1"/>
    <property type="match status" value="1"/>
</dbReference>
<dbReference type="PANTHER" id="PTHR43280">
    <property type="entry name" value="ARAC-FAMILY TRANSCRIPTIONAL REGULATOR"/>
    <property type="match status" value="1"/>
</dbReference>